<dbReference type="EMBL" id="LAZR01002526">
    <property type="protein sequence ID" value="KKN28899.1"/>
    <property type="molecule type" value="Genomic_DNA"/>
</dbReference>
<accession>A0A0F9PFI4</accession>
<name>A0A0F9PFI4_9ZZZZ</name>
<sequence length="62" mass="7722">MITLILVYIIGISGMWPRWIAGDAECRILLPLWWYVILCIFWPLSIWFWMYTYYNYKKHQTM</sequence>
<protein>
    <submittedName>
        <fullName evidence="2">Uncharacterized protein</fullName>
    </submittedName>
</protein>
<organism evidence="2">
    <name type="scientific">marine sediment metagenome</name>
    <dbReference type="NCBI Taxonomy" id="412755"/>
    <lineage>
        <taxon>unclassified sequences</taxon>
        <taxon>metagenomes</taxon>
        <taxon>ecological metagenomes</taxon>
    </lineage>
</organism>
<keyword evidence="1" id="KW-1133">Transmembrane helix</keyword>
<proteinExistence type="predicted"/>
<dbReference type="AlphaFoldDB" id="A0A0F9PFI4"/>
<keyword evidence="1" id="KW-0472">Membrane</keyword>
<gene>
    <name evidence="2" type="ORF">LCGC14_0849520</name>
</gene>
<evidence type="ECO:0000313" key="2">
    <source>
        <dbReference type="EMBL" id="KKN28899.1"/>
    </source>
</evidence>
<evidence type="ECO:0000256" key="1">
    <source>
        <dbReference type="SAM" id="Phobius"/>
    </source>
</evidence>
<comment type="caution">
    <text evidence="2">The sequence shown here is derived from an EMBL/GenBank/DDBJ whole genome shotgun (WGS) entry which is preliminary data.</text>
</comment>
<feature type="transmembrane region" description="Helical" evidence="1">
    <location>
        <begin position="32"/>
        <end position="54"/>
    </location>
</feature>
<reference evidence="2" key="1">
    <citation type="journal article" date="2015" name="Nature">
        <title>Complex archaea that bridge the gap between prokaryotes and eukaryotes.</title>
        <authorList>
            <person name="Spang A."/>
            <person name="Saw J.H."/>
            <person name="Jorgensen S.L."/>
            <person name="Zaremba-Niedzwiedzka K."/>
            <person name="Martijn J."/>
            <person name="Lind A.E."/>
            <person name="van Eijk R."/>
            <person name="Schleper C."/>
            <person name="Guy L."/>
            <person name="Ettema T.J."/>
        </authorList>
    </citation>
    <scope>NUCLEOTIDE SEQUENCE</scope>
</reference>
<keyword evidence="1" id="KW-0812">Transmembrane</keyword>